<evidence type="ECO:0000313" key="4">
    <source>
        <dbReference type="Proteomes" id="UP000186058"/>
    </source>
</evidence>
<comment type="similarity">
    <text evidence="1">Belongs to the flavin monoamine oxidase family.</text>
</comment>
<proteinExistence type="inferred from homology"/>
<dbReference type="EMBL" id="LVWI01000002">
    <property type="protein sequence ID" value="OKP91020.1"/>
    <property type="molecule type" value="Genomic_DNA"/>
</dbReference>
<dbReference type="SUPFAM" id="SSF54373">
    <property type="entry name" value="FAD-linked reductases, C-terminal domain"/>
    <property type="match status" value="1"/>
</dbReference>
<gene>
    <name evidence="3" type="ORF">A3844_04020</name>
</gene>
<name>A0ABX3ETY0_9BACL</name>
<dbReference type="PANTHER" id="PTHR43563">
    <property type="entry name" value="AMINE OXIDASE"/>
    <property type="match status" value="1"/>
</dbReference>
<dbReference type="Gene3D" id="3.50.50.60">
    <property type="entry name" value="FAD/NAD(P)-binding domain"/>
    <property type="match status" value="2"/>
</dbReference>
<dbReference type="InterPro" id="IPR036188">
    <property type="entry name" value="FAD/NAD-bd_sf"/>
</dbReference>
<dbReference type="Proteomes" id="UP000186058">
    <property type="component" value="Unassembled WGS sequence"/>
</dbReference>
<accession>A0ABX3ETY0</accession>
<dbReference type="InterPro" id="IPR050703">
    <property type="entry name" value="Flavin_MAO"/>
</dbReference>
<dbReference type="InterPro" id="IPR002937">
    <property type="entry name" value="Amino_oxidase"/>
</dbReference>
<sequence>MKNPVIIIGAGLSGLRAATLLKEQGLECRILEARNRIGGRALSSLSPDYPELGKFDLGPTWFWPRYERTITRLVQELHLETFEQHTEGAMLFERYKNQAPERHILPVHSMERSLRFAGGVQSLIDALASKLPPEIFELETRVTAIELNDPDFITVQAELADGHTKQFTASAVILALPPRLIARHIHFVPELPPELKATLINKPTWMAGQAKAIAVYDYPFWREDGLSGFASSWLGPLQEIHDTSPNTGSGALFGFFGMSAKDRHMLGEKLVLEQVMEQLVRLFGPSAKNARTVLYKDWSEDSETAVSEDSIPLQDFPVYGEPPVVGIWENKMVFAGTEASPEHGGHLEGALQSAELAVLKIIAQKTS</sequence>
<dbReference type="Pfam" id="PF01593">
    <property type="entry name" value="Amino_oxidase"/>
    <property type="match status" value="1"/>
</dbReference>
<organism evidence="3 4">
    <name type="scientific">Paenibacillus helianthi</name>
    <dbReference type="NCBI Taxonomy" id="1349432"/>
    <lineage>
        <taxon>Bacteria</taxon>
        <taxon>Bacillati</taxon>
        <taxon>Bacillota</taxon>
        <taxon>Bacilli</taxon>
        <taxon>Bacillales</taxon>
        <taxon>Paenibacillaceae</taxon>
        <taxon>Paenibacillus</taxon>
    </lineage>
</organism>
<feature type="domain" description="Amine oxidase" evidence="2">
    <location>
        <begin position="104"/>
        <end position="358"/>
    </location>
</feature>
<dbReference type="SUPFAM" id="SSF51905">
    <property type="entry name" value="FAD/NAD(P)-binding domain"/>
    <property type="match status" value="1"/>
</dbReference>
<comment type="caution">
    <text evidence="3">The sequence shown here is derived from an EMBL/GenBank/DDBJ whole genome shotgun (WGS) entry which is preliminary data.</text>
</comment>
<evidence type="ECO:0000313" key="3">
    <source>
        <dbReference type="EMBL" id="OKP91020.1"/>
    </source>
</evidence>
<dbReference type="Pfam" id="PF13450">
    <property type="entry name" value="NAD_binding_8"/>
    <property type="match status" value="1"/>
</dbReference>
<protein>
    <submittedName>
        <fullName evidence="3">Amine oxidase</fullName>
    </submittedName>
</protein>
<evidence type="ECO:0000256" key="1">
    <source>
        <dbReference type="ARBA" id="ARBA00005995"/>
    </source>
</evidence>
<dbReference type="PANTHER" id="PTHR43563:SF1">
    <property type="entry name" value="AMINE OXIDASE [FLAVIN-CONTAINING] B"/>
    <property type="match status" value="1"/>
</dbReference>
<dbReference type="RefSeq" id="WP_074106692.1">
    <property type="nucleotide sequence ID" value="NZ_LVWI01000002.1"/>
</dbReference>
<reference evidence="3 4" key="1">
    <citation type="submission" date="2016-03" db="EMBL/GenBank/DDBJ databases">
        <authorList>
            <person name="Sant'Anna F.H."/>
            <person name="Ambrosini A."/>
            <person name="Souza R."/>
            <person name="Bach E."/>
            <person name="Fernandes G."/>
            <person name="Balsanelli E."/>
            <person name="Baura V.A."/>
            <person name="Souza E.M."/>
            <person name="Passaglia L."/>
        </authorList>
    </citation>
    <scope>NUCLEOTIDE SEQUENCE [LARGE SCALE GENOMIC DNA]</scope>
    <source>
        <strain evidence="3 4">P26E</strain>
    </source>
</reference>
<keyword evidence="4" id="KW-1185">Reference proteome</keyword>
<evidence type="ECO:0000259" key="2">
    <source>
        <dbReference type="Pfam" id="PF01593"/>
    </source>
</evidence>